<dbReference type="KEGG" id="lpv:HYN51_03945"/>
<dbReference type="AlphaFoldDB" id="A0A2Y9TW06"/>
<dbReference type="InterPro" id="IPR057580">
    <property type="entry name" value="Deam_C"/>
</dbReference>
<proteinExistence type="predicted"/>
<evidence type="ECO:0000259" key="1">
    <source>
        <dbReference type="Pfam" id="PF24241"/>
    </source>
</evidence>
<keyword evidence="3" id="KW-1185">Reference proteome</keyword>
<reference evidence="2 3" key="1">
    <citation type="journal article" date="2019" name="Int. J. Syst. Evol. Microbiol.">
        <title>Limnobaculum parvum gen. nov., sp. nov., isolated from a freshwater lake.</title>
        <authorList>
            <person name="Baek C."/>
            <person name="Shin S.K."/>
            <person name="Yi H."/>
        </authorList>
    </citation>
    <scope>NUCLEOTIDE SEQUENCE [LARGE SCALE GENOMIC DNA]</scope>
    <source>
        <strain evidence="2 3">HYN0051</strain>
    </source>
</reference>
<evidence type="ECO:0000313" key="3">
    <source>
        <dbReference type="Proteomes" id="UP000244908"/>
    </source>
</evidence>
<evidence type="ECO:0000313" key="2">
    <source>
        <dbReference type="EMBL" id="AWH87786.1"/>
    </source>
</evidence>
<dbReference type="Proteomes" id="UP000244908">
    <property type="component" value="Chromosome"/>
</dbReference>
<dbReference type="OrthoDB" id="2664633at2"/>
<dbReference type="EMBL" id="CP029185">
    <property type="protein sequence ID" value="AWH87786.1"/>
    <property type="molecule type" value="Genomic_DNA"/>
</dbReference>
<name>A0A2Y9TW06_9GAMM</name>
<accession>A0A2Y9TW06</accession>
<sequence>MGYGVGELSDGHYGAGAWDIGLGTAMFAGGMAGNSAISRIDGAIASPGKAISWQESSQSLDPKAHSSIPKVTAELTDPVTGKVFTDTNQGNRPDFYLGDQSRPTLINNIIQAKIDKRPDKNYPNGDMATAHAEVGSIQQAYEQGMTQGRNMELVVSGKPVCNFCMTDIRSMAEKAGLNSLTIYEKSTGHTLYWQQGMKK</sequence>
<protein>
    <recommendedName>
        <fullName evidence="1">Putative cytidine deaminase C-terminal domain-containing protein</fullName>
    </recommendedName>
</protein>
<dbReference type="Pfam" id="PF24241">
    <property type="entry name" value="Deam_C"/>
    <property type="match status" value="1"/>
</dbReference>
<gene>
    <name evidence="2" type="ORF">HYN51_03945</name>
</gene>
<feature type="domain" description="Putative cytidine deaminase C-terminal" evidence="1">
    <location>
        <begin position="67"/>
        <end position="199"/>
    </location>
</feature>
<organism evidence="2 3">
    <name type="scientific">Limnobaculum parvum</name>
    <dbReference type="NCBI Taxonomy" id="2172103"/>
    <lineage>
        <taxon>Bacteria</taxon>
        <taxon>Pseudomonadati</taxon>
        <taxon>Pseudomonadota</taxon>
        <taxon>Gammaproteobacteria</taxon>
        <taxon>Enterobacterales</taxon>
        <taxon>Budviciaceae</taxon>
        <taxon>Limnobaculum</taxon>
    </lineage>
</organism>